<evidence type="ECO:0000313" key="1">
    <source>
        <dbReference type="EMBL" id="GAG44535.1"/>
    </source>
</evidence>
<protein>
    <recommendedName>
        <fullName evidence="2">C2H2-type domain-containing protein</fullName>
    </recommendedName>
</protein>
<proteinExistence type="predicted"/>
<name>X0XMX7_9ZZZZ</name>
<dbReference type="EMBL" id="BARS01051350">
    <property type="protein sequence ID" value="GAG44535.1"/>
    <property type="molecule type" value="Genomic_DNA"/>
</dbReference>
<evidence type="ECO:0008006" key="2">
    <source>
        <dbReference type="Google" id="ProtNLM"/>
    </source>
</evidence>
<dbReference type="AlphaFoldDB" id="X0XMX7"/>
<accession>X0XMX7</accession>
<reference evidence="1" key="1">
    <citation type="journal article" date="2014" name="Front. Microbiol.">
        <title>High frequency of phylogenetically diverse reductive dehalogenase-homologous genes in deep subseafloor sedimentary metagenomes.</title>
        <authorList>
            <person name="Kawai M."/>
            <person name="Futagami T."/>
            <person name="Toyoda A."/>
            <person name="Takaki Y."/>
            <person name="Nishi S."/>
            <person name="Hori S."/>
            <person name="Arai W."/>
            <person name="Tsubouchi T."/>
            <person name="Morono Y."/>
            <person name="Uchiyama I."/>
            <person name="Ito T."/>
            <person name="Fujiyama A."/>
            <person name="Inagaki F."/>
            <person name="Takami H."/>
        </authorList>
    </citation>
    <scope>NUCLEOTIDE SEQUENCE</scope>
    <source>
        <strain evidence="1">Expedition CK06-06</strain>
    </source>
</reference>
<sequence>MVRNWKHWCPSGCGLQVVYIGKPCKKSDQDFECMNCGKKYSKKQIDHYHNGDVI</sequence>
<comment type="caution">
    <text evidence="1">The sequence shown here is derived from an EMBL/GenBank/DDBJ whole genome shotgun (WGS) entry which is preliminary data.</text>
</comment>
<organism evidence="1">
    <name type="scientific">marine sediment metagenome</name>
    <dbReference type="NCBI Taxonomy" id="412755"/>
    <lineage>
        <taxon>unclassified sequences</taxon>
        <taxon>metagenomes</taxon>
        <taxon>ecological metagenomes</taxon>
    </lineage>
</organism>
<gene>
    <name evidence="1" type="ORF">S01H1_76509</name>
</gene>